<organism evidence="2 3">
    <name type="scientific">Trichocladium antarcticum</name>
    <dbReference type="NCBI Taxonomy" id="1450529"/>
    <lineage>
        <taxon>Eukaryota</taxon>
        <taxon>Fungi</taxon>
        <taxon>Dikarya</taxon>
        <taxon>Ascomycota</taxon>
        <taxon>Pezizomycotina</taxon>
        <taxon>Sordariomycetes</taxon>
        <taxon>Sordariomycetidae</taxon>
        <taxon>Sordariales</taxon>
        <taxon>Chaetomiaceae</taxon>
        <taxon>Trichocladium</taxon>
    </lineage>
</organism>
<keyword evidence="3" id="KW-1185">Reference proteome</keyword>
<dbReference type="Proteomes" id="UP001304895">
    <property type="component" value="Unassembled WGS sequence"/>
</dbReference>
<feature type="compositionally biased region" description="Polar residues" evidence="1">
    <location>
        <begin position="1"/>
        <end position="10"/>
    </location>
</feature>
<comment type="caution">
    <text evidence="2">The sequence shown here is derived from an EMBL/GenBank/DDBJ whole genome shotgun (WGS) entry which is preliminary data.</text>
</comment>
<dbReference type="EMBL" id="MU853401">
    <property type="protein sequence ID" value="KAK4138295.1"/>
    <property type="molecule type" value="Genomic_DNA"/>
</dbReference>
<evidence type="ECO:0000313" key="3">
    <source>
        <dbReference type="Proteomes" id="UP001304895"/>
    </source>
</evidence>
<reference evidence="2" key="2">
    <citation type="submission" date="2023-05" db="EMBL/GenBank/DDBJ databases">
        <authorList>
            <consortium name="Lawrence Berkeley National Laboratory"/>
            <person name="Steindorff A."/>
            <person name="Hensen N."/>
            <person name="Bonometti L."/>
            <person name="Westerberg I."/>
            <person name="Brannstrom I.O."/>
            <person name="Guillou S."/>
            <person name="Cros-Aarteil S."/>
            <person name="Calhoun S."/>
            <person name="Haridas S."/>
            <person name="Kuo A."/>
            <person name="Mondo S."/>
            <person name="Pangilinan J."/>
            <person name="Riley R."/>
            <person name="Labutti K."/>
            <person name="Andreopoulos B."/>
            <person name="Lipzen A."/>
            <person name="Chen C."/>
            <person name="Yanf M."/>
            <person name="Daum C."/>
            <person name="Ng V."/>
            <person name="Clum A."/>
            <person name="Ohm R."/>
            <person name="Martin F."/>
            <person name="Silar P."/>
            <person name="Natvig D."/>
            <person name="Lalanne C."/>
            <person name="Gautier V."/>
            <person name="Ament-Velasquez S.L."/>
            <person name="Kruys A."/>
            <person name="Hutchinson M.I."/>
            <person name="Powell A.J."/>
            <person name="Barry K."/>
            <person name="Miller A.N."/>
            <person name="Grigoriev I.V."/>
            <person name="Debuchy R."/>
            <person name="Gladieux P."/>
            <person name="Thoren M.H."/>
            <person name="Johannesson H."/>
        </authorList>
    </citation>
    <scope>NUCLEOTIDE SEQUENCE</scope>
    <source>
        <strain evidence="2">CBS 123565</strain>
    </source>
</reference>
<sequence length="230" mass="25336">MIERPTSSSGLPGHPGRCPGEISGASLRMSAAQSPASILLSARQPARTNPHSIPRPRPLRRQGNWRPWRAGPLRLGFLGFASWTTTCPQVSRSHLNSASPRQLQRCGVAEQHLSHQPSQSAAQFSRNTTLATVGRIRFSCGTTRNIDPARQPLAWLSAVHSTPRAHPSPLSLFANTALPEPPGPPHWLSAALPYSRRRLATFACSRLFSRCPVARRPRHWPRGSNFRTHL</sequence>
<evidence type="ECO:0000313" key="2">
    <source>
        <dbReference type="EMBL" id="KAK4138295.1"/>
    </source>
</evidence>
<evidence type="ECO:0000256" key="1">
    <source>
        <dbReference type="SAM" id="MobiDB-lite"/>
    </source>
</evidence>
<accession>A0AAN6USV5</accession>
<feature type="region of interest" description="Disordered" evidence="1">
    <location>
        <begin position="1"/>
        <end position="65"/>
    </location>
</feature>
<gene>
    <name evidence="2" type="ORF">BT67DRAFT_5661</name>
</gene>
<name>A0AAN6USV5_9PEZI</name>
<proteinExistence type="predicted"/>
<dbReference type="AlphaFoldDB" id="A0AAN6USV5"/>
<protein>
    <submittedName>
        <fullName evidence="2">Uncharacterized protein</fullName>
    </submittedName>
</protein>
<reference evidence="2" key="1">
    <citation type="journal article" date="2023" name="Mol. Phylogenet. Evol.">
        <title>Genome-scale phylogeny and comparative genomics of the fungal order Sordariales.</title>
        <authorList>
            <person name="Hensen N."/>
            <person name="Bonometti L."/>
            <person name="Westerberg I."/>
            <person name="Brannstrom I.O."/>
            <person name="Guillou S."/>
            <person name="Cros-Aarteil S."/>
            <person name="Calhoun S."/>
            <person name="Haridas S."/>
            <person name="Kuo A."/>
            <person name="Mondo S."/>
            <person name="Pangilinan J."/>
            <person name="Riley R."/>
            <person name="LaButti K."/>
            <person name="Andreopoulos B."/>
            <person name="Lipzen A."/>
            <person name="Chen C."/>
            <person name="Yan M."/>
            <person name="Daum C."/>
            <person name="Ng V."/>
            <person name="Clum A."/>
            <person name="Steindorff A."/>
            <person name="Ohm R.A."/>
            <person name="Martin F."/>
            <person name="Silar P."/>
            <person name="Natvig D.O."/>
            <person name="Lalanne C."/>
            <person name="Gautier V."/>
            <person name="Ament-Velasquez S.L."/>
            <person name="Kruys A."/>
            <person name="Hutchinson M.I."/>
            <person name="Powell A.J."/>
            <person name="Barry K."/>
            <person name="Miller A.N."/>
            <person name="Grigoriev I.V."/>
            <person name="Debuchy R."/>
            <person name="Gladieux P."/>
            <person name="Hiltunen Thoren M."/>
            <person name="Johannesson H."/>
        </authorList>
    </citation>
    <scope>NUCLEOTIDE SEQUENCE</scope>
    <source>
        <strain evidence="2">CBS 123565</strain>
    </source>
</reference>